<dbReference type="SMART" id="SM00487">
    <property type="entry name" value="DEXDc"/>
    <property type="match status" value="1"/>
</dbReference>
<reference evidence="9" key="1">
    <citation type="submission" date="2020-08" db="EMBL/GenBank/DDBJ databases">
        <authorList>
            <person name="Cejkova D."/>
            <person name="Kubasova T."/>
            <person name="Jahodarova E."/>
            <person name="Rychlik I."/>
        </authorList>
    </citation>
    <scope>NUCLEOTIDE SEQUENCE</scope>
    <source>
        <strain evidence="9">An559</strain>
    </source>
</reference>
<evidence type="ECO:0000256" key="3">
    <source>
        <dbReference type="ARBA" id="ARBA00022806"/>
    </source>
</evidence>
<comment type="similarity">
    <text evidence="5 6">Belongs to the DEAD box helicase family.</text>
</comment>
<dbReference type="InterPro" id="IPR011545">
    <property type="entry name" value="DEAD/DEAH_box_helicase_dom"/>
</dbReference>
<keyword evidence="3 6" id="KW-0347">Helicase</keyword>
<dbReference type="GO" id="GO:0005829">
    <property type="term" value="C:cytosol"/>
    <property type="evidence" value="ECO:0007669"/>
    <property type="project" value="TreeGrafter"/>
</dbReference>
<dbReference type="SMART" id="SM00490">
    <property type="entry name" value="HELICc"/>
    <property type="match status" value="1"/>
</dbReference>
<evidence type="ECO:0000256" key="6">
    <source>
        <dbReference type="RuleBase" id="RU000492"/>
    </source>
</evidence>
<protein>
    <submittedName>
        <fullName evidence="9">DEAD/DEAH box helicase</fullName>
    </submittedName>
</protein>
<keyword evidence="1 6" id="KW-0547">Nucleotide-binding</keyword>
<feature type="domain" description="Helicase ATP-binding" evidence="7">
    <location>
        <begin position="32"/>
        <end position="203"/>
    </location>
</feature>
<dbReference type="PROSITE" id="PS51194">
    <property type="entry name" value="HELICASE_CTER"/>
    <property type="match status" value="1"/>
</dbReference>
<keyword evidence="4 6" id="KW-0067">ATP-binding</keyword>
<evidence type="ECO:0000256" key="1">
    <source>
        <dbReference type="ARBA" id="ARBA00022741"/>
    </source>
</evidence>
<dbReference type="InterPro" id="IPR050079">
    <property type="entry name" value="DEAD_box_RNA_helicase"/>
</dbReference>
<keyword evidence="10" id="KW-1185">Reference proteome</keyword>
<dbReference type="PANTHER" id="PTHR47959">
    <property type="entry name" value="ATP-DEPENDENT RNA HELICASE RHLE-RELATED"/>
    <property type="match status" value="1"/>
</dbReference>
<dbReference type="InterPro" id="IPR000629">
    <property type="entry name" value="RNA-helicase_DEAD-box_CS"/>
</dbReference>
<dbReference type="CDD" id="cd18787">
    <property type="entry name" value="SF2_C_DEAD"/>
    <property type="match status" value="1"/>
</dbReference>
<dbReference type="Gene3D" id="3.40.50.300">
    <property type="entry name" value="P-loop containing nucleotide triphosphate hydrolases"/>
    <property type="match status" value="2"/>
</dbReference>
<sequence length="378" mass="42650">MQYDAPMLIESIRRALYDAGIREMTQIQNETIPVMLEGKEVLAKAPTGTGKTFAFGIPILQTINREEKKTQAVILCPTRELCVQLRDEMRVLAAHLPEIRIAAVYGGQPMRRQIEQLQKHPQIVVATPGRLIDHYRHKNVSFADVTVTVLDEADEMLDMGFFKDVRYLLDQMPKTSKLSMFSATISRPVMDIGWLYQRDPVEITVLPVEENKPKILQYGIEATGTKKIFDLFALIRNIAPEKAIIFCNTKYQTASLTEQLVKRGGFTAKCIHGDMAQPLRNKIMASYKAGEFALLVVTDVAARGIDVTGVDAVINFDVPQENEYYIHRIGRTGRAKQEGKAYTFFSQNDKAHLLNILHYTKSELTMVKIDAEGRLVCA</sequence>
<dbReference type="Pfam" id="PF00270">
    <property type="entry name" value="DEAD"/>
    <property type="match status" value="1"/>
</dbReference>
<dbReference type="CDD" id="cd00268">
    <property type="entry name" value="DEADc"/>
    <property type="match status" value="1"/>
</dbReference>
<dbReference type="PANTHER" id="PTHR47959:SF1">
    <property type="entry name" value="ATP-DEPENDENT RNA HELICASE DBPA"/>
    <property type="match status" value="1"/>
</dbReference>
<dbReference type="PROSITE" id="PS00039">
    <property type="entry name" value="DEAD_ATP_HELICASE"/>
    <property type="match status" value="1"/>
</dbReference>
<dbReference type="RefSeq" id="WP_204447779.1">
    <property type="nucleotide sequence ID" value="NZ_JACJKY010000021.1"/>
</dbReference>
<keyword evidence="2 6" id="KW-0378">Hydrolase</keyword>
<dbReference type="InterPro" id="IPR014001">
    <property type="entry name" value="Helicase_ATP-bd"/>
</dbReference>
<dbReference type="GO" id="GO:0003724">
    <property type="term" value="F:RNA helicase activity"/>
    <property type="evidence" value="ECO:0007669"/>
    <property type="project" value="TreeGrafter"/>
</dbReference>
<evidence type="ECO:0000256" key="2">
    <source>
        <dbReference type="ARBA" id="ARBA00022801"/>
    </source>
</evidence>
<evidence type="ECO:0000256" key="4">
    <source>
        <dbReference type="ARBA" id="ARBA00022840"/>
    </source>
</evidence>
<dbReference type="InterPro" id="IPR027417">
    <property type="entry name" value="P-loop_NTPase"/>
</dbReference>
<name>A0A939BF33_9FIRM</name>
<evidence type="ECO:0000313" key="10">
    <source>
        <dbReference type="Proteomes" id="UP000774750"/>
    </source>
</evidence>
<evidence type="ECO:0000259" key="7">
    <source>
        <dbReference type="PROSITE" id="PS51192"/>
    </source>
</evidence>
<evidence type="ECO:0000313" key="9">
    <source>
        <dbReference type="EMBL" id="MBM6921642.1"/>
    </source>
</evidence>
<dbReference type="EMBL" id="JACJKY010000021">
    <property type="protein sequence ID" value="MBM6921642.1"/>
    <property type="molecule type" value="Genomic_DNA"/>
</dbReference>
<feature type="domain" description="Helicase C-terminal" evidence="8">
    <location>
        <begin position="230"/>
        <end position="375"/>
    </location>
</feature>
<comment type="caution">
    <text evidence="9">The sequence shown here is derived from an EMBL/GenBank/DDBJ whole genome shotgun (WGS) entry which is preliminary data.</text>
</comment>
<dbReference type="InterPro" id="IPR044742">
    <property type="entry name" value="DEAD/DEAH_RhlB"/>
</dbReference>
<dbReference type="GO" id="GO:0005524">
    <property type="term" value="F:ATP binding"/>
    <property type="evidence" value="ECO:0007669"/>
    <property type="project" value="UniProtKB-KW"/>
</dbReference>
<dbReference type="Proteomes" id="UP000774750">
    <property type="component" value="Unassembled WGS sequence"/>
</dbReference>
<organism evidence="9 10">
    <name type="scientific">Merdimmobilis hominis</name>
    <dbReference type="NCBI Taxonomy" id="2897707"/>
    <lineage>
        <taxon>Bacteria</taxon>
        <taxon>Bacillati</taxon>
        <taxon>Bacillota</taxon>
        <taxon>Clostridia</taxon>
        <taxon>Eubacteriales</taxon>
        <taxon>Oscillospiraceae</taxon>
        <taxon>Merdimmobilis</taxon>
    </lineage>
</organism>
<accession>A0A939BF33</accession>
<dbReference type="Pfam" id="PF00271">
    <property type="entry name" value="Helicase_C"/>
    <property type="match status" value="1"/>
</dbReference>
<reference evidence="9" key="2">
    <citation type="journal article" date="2021" name="Sci. Rep.">
        <title>The distribution of antibiotic resistance genes in chicken gut microbiota commensals.</title>
        <authorList>
            <person name="Juricova H."/>
            <person name="Matiasovicova J."/>
            <person name="Kubasova T."/>
            <person name="Cejkova D."/>
            <person name="Rychlik I."/>
        </authorList>
    </citation>
    <scope>NUCLEOTIDE SEQUENCE</scope>
    <source>
        <strain evidence="9">An559</strain>
    </source>
</reference>
<evidence type="ECO:0000259" key="8">
    <source>
        <dbReference type="PROSITE" id="PS51194"/>
    </source>
</evidence>
<dbReference type="PROSITE" id="PS51192">
    <property type="entry name" value="HELICASE_ATP_BIND_1"/>
    <property type="match status" value="1"/>
</dbReference>
<proteinExistence type="inferred from homology"/>
<dbReference type="GO" id="GO:0016787">
    <property type="term" value="F:hydrolase activity"/>
    <property type="evidence" value="ECO:0007669"/>
    <property type="project" value="UniProtKB-KW"/>
</dbReference>
<dbReference type="InterPro" id="IPR001650">
    <property type="entry name" value="Helicase_C-like"/>
</dbReference>
<dbReference type="SUPFAM" id="SSF52540">
    <property type="entry name" value="P-loop containing nucleoside triphosphate hydrolases"/>
    <property type="match status" value="1"/>
</dbReference>
<gene>
    <name evidence="9" type="ORF">H6A12_10820</name>
</gene>
<dbReference type="AlphaFoldDB" id="A0A939BF33"/>
<evidence type="ECO:0000256" key="5">
    <source>
        <dbReference type="ARBA" id="ARBA00038437"/>
    </source>
</evidence>
<dbReference type="GO" id="GO:0003676">
    <property type="term" value="F:nucleic acid binding"/>
    <property type="evidence" value="ECO:0007669"/>
    <property type="project" value="InterPro"/>
</dbReference>